<dbReference type="Gene3D" id="3.10.490.10">
    <property type="entry name" value="Gamma-glutamyl cyclotransferase-like"/>
    <property type="match status" value="1"/>
</dbReference>
<evidence type="ECO:0000256" key="1">
    <source>
        <dbReference type="ARBA" id="ARBA00012344"/>
    </source>
</evidence>
<dbReference type="Pfam" id="PF04752">
    <property type="entry name" value="ChaC"/>
    <property type="match status" value="1"/>
</dbReference>
<dbReference type="AlphaFoldDB" id="A0A9W8HHP2"/>
<comment type="caution">
    <text evidence="3">The sequence shown here is derived from an EMBL/GenBank/DDBJ whole genome shotgun (WGS) entry which is preliminary data.</text>
</comment>
<dbReference type="GO" id="GO:0005737">
    <property type="term" value="C:cytoplasm"/>
    <property type="evidence" value="ECO:0007669"/>
    <property type="project" value="TreeGrafter"/>
</dbReference>
<dbReference type="InterPro" id="IPR036568">
    <property type="entry name" value="GGCT-like_sf"/>
</dbReference>
<accession>A0A9W8HHP2</accession>
<dbReference type="EC" id="4.3.2.7" evidence="1"/>
<dbReference type="Proteomes" id="UP001140172">
    <property type="component" value="Unassembled WGS sequence"/>
</dbReference>
<dbReference type="InterPro" id="IPR006840">
    <property type="entry name" value="ChaC"/>
</dbReference>
<evidence type="ECO:0000313" key="4">
    <source>
        <dbReference type="Proteomes" id="UP001140172"/>
    </source>
</evidence>
<dbReference type="CDD" id="cd06661">
    <property type="entry name" value="GGCT_like"/>
    <property type="match status" value="1"/>
</dbReference>
<dbReference type="GO" id="GO:0006751">
    <property type="term" value="P:glutathione catabolic process"/>
    <property type="evidence" value="ECO:0007669"/>
    <property type="project" value="InterPro"/>
</dbReference>
<dbReference type="SUPFAM" id="SSF110857">
    <property type="entry name" value="Gamma-glutamyl cyclotransferase-like"/>
    <property type="match status" value="1"/>
</dbReference>
<dbReference type="GO" id="GO:0061928">
    <property type="term" value="F:glutathione specific gamma-glutamylcyclotransferase activity"/>
    <property type="evidence" value="ECO:0007669"/>
    <property type="project" value="UniProtKB-EC"/>
</dbReference>
<protein>
    <recommendedName>
        <fullName evidence="1">glutathione-specific gamma-glutamylcyclotransferase</fullName>
        <ecNumber evidence="1">4.3.2.7</ecNumber>
    </recommendedName>
</protein>
<keyword evidence="2" id="KW-0456">Lyase</keyword>
<dbReference type="PANTHER" id="PTHR12192">
    <property type="entry name" value="CATION TRANSPORT PROTEIN CHAC-RELATED"/>
    <property type="match status" value="1"/>
</dbReference>
<gene>
    <name evidence="3" type="primary">CHAC2</name>
    <name evidence="3" type="ORF">GGI15_001996</name>
</gene>
<keyword evidence="4" id="KW-1185">Reference proteome</keyword>
<dbReference type="OrthoDB" id="1933483at2759"/>
<dbReference type="InterPro" id="IPR013024">
    <property type="entry name" value="GGCT-like"/>
</dbReference>
<dbReference type="EMBL" id="JANBUM010000093">
    <property type="protein sequence ID" value="KAJ2785250.1"/>
    <property type="molecule type" value="Genomic_DNA"/>
</dbReference>
<evidence type="ECO:0000256" key="2">
    <source>
        <dbReference type="ARBA" id="ARBA00023239"/>
    </source>
</evidence>
<reference evidence="3" key="1">
    <citation type="submission" date="2022-07" db="EMBL/GenBank/DDBJ databases">
        <title>Phylogenomic reconstructions and comparative analyses of Kickxellomycotina fungi.</title>
        <authorList>
            <person name="Reynolds N.K."/>
            <person name="Stajich J.E."/>
            <person name="Barry K."/>
            <person name="Grigoriev I.V."/>
            <person name="Crous P."/>
            <person name="Smith M.E."/>
        </authorList>
    </citation>
    <scope>NUCLEOTIDE SEQUENCE</scope>
    <source>
        <strain evidence="3">BCRC 34489</strain>
    </source>
</reference>
<dbReference type="PANTHER" id="PTHR12192:SF2">
    <property type="entry name" value="GLUTATHIONE-SPECIFIC GAMMA-GLUTAMYLCYCLOTRANSFERASE 2"/>
    <property type="match status" value="1"/>
</dbReference>
<sequence length="234" mass="26117">MTVARSTLSSGARRTTQALGAPWPANRPLWVFGYGSLIYRVDFPVEAQRIGYIKGHRRAFLQKSHDHRGTPEHPGRVCTLIEHSSWADLFPNDDDKDTAAKTTAEEEVCWGVAYRIKSGMEQQVKRHLDHREKDGYSVAFLDVFGRESDRRPVLQDVVVYVGETHNPSFAGASSLEDTARVVAHAQGPSGSNREYLFRLCDALRQLGPDALDPYLAHLETLVKGHRPAAINSIL</sequence>
<organism evidence="3 4">
    <name type="scientific">Coemansia interrupta</name>
    <dbReference type="NCBI Taxonomy" id="1126814"/>
    <lineage>
        <taxon>Eukaryota</taxon>
        <taxon>Fungi</taxon>
        <taxon>Fungi incertae sedis</taxon>
        <taxon>Zoopagomycota</taxon>
        <taxon>Kickxellomycotina</taxon>
        <taxon>Kickxellomycetes</taxon>
        <taxon>Kickxellales</taxon>
        <taxon>Kickxellaceae</taxon>
        <taxon>Coemansia</taxon>
    </lineage>
</organism>
<evidence type="ECO:0000313" key="3">
    <source>
        <dbReference type="EMBL" id="KAJ2785250.1"/>
    </source>
</evidence>
<proteinExistence type="predicted"/>
<name>A0A9W8HHP2_9FUNG</name>